<evidence type="ECO:0000313" key="2">
    <source>
        <dbReference type="Proteomes" id="UP000747542"/>
    </source>
</evidence>
<dbReference type="EMBL" id="JAHLQT010024020">
    <property type="protein sequence ID" value="KAG7165654.1"/>
    <property type="molecule type" value="Genomic_DNA"/>
</dbReference>
<dbReference type="Proteomes" id="UP000747542">
    <property type="component" value="Unassembled WGS sequence"/>
</dbReference>
<dbReference type="AlphaFoldDB" id="A0A8J5K634"/>
<name>A0A8J5K634_HOMAM</name>
<protein>
    <submittedName>
        <fullName evidence="1">Uncharacterized protein</fullName>
    </submittedName>
</protein>
<sequence>MCNRWNDTFHEVQVEVGEKLKRHKQKVSGEITEVQQKLTVVNSELQKVGSRREALENCLTAGYQPRSSNPYNCESVHETSFLHAPGGMHSVQNSGKCDECVEKGSVELNCRAPEFRPRSTSSELGNYPKVPVKKKPQEFNGKVSWEVYQAQFELLAEQNGWDDTVCSKIGHES</sequence>
<reference evidence="1" key="1">
    <citation type="journal article" date="2021" name="Sci. Adv.">
        <title>The American lobster genome reveals insights on longevity, neural, and immune adaptations.</title>
        <authorList>
            <person name="Polinski J.M."/>
            <person name="Zimin A.V."/>
            <person name="Clark K.F."/>
            <person name="Kohn A.B."/>
            <person name="Sadowski N."/>
            <person name="Timp W."/>
            <person name="Ptitsyn A."/>
            <person name="Khanna P."/>
            <person name="Romanova D.Y."/>
            <person name="Williams P."/>
            <person name="Greenwood S.J."/>
            <person name="Moroz L.L."/>
            <person name="Walt D.R."/>
            <person name="Bodnar A.G."/>
        </authorList>
    </citation>
    <scope>NUCLEOTIDE SEQUENCE</scope>
    <source>
        <strain evidence="1">GMGI-L3</strain>
    </source>
</reference>
<proteinExistence type="predicted"/>
<evidence type="ECO:0000313" key="1">
    <source>
        <dbReference type="EMBL" id="KAG7165654.1"/>
    </source>
</evidence>
<gene>
    <name evidence="1" type="ORF">Hamer_G013164</name>
</gene>
<comment type="caution">
    <text evidence="1">The sequence shown here is derived from an EMBL/GenBank/DDBJ whole genome shotgun (WGS) entry which is preliminary data.</text>
</comment>
<organism evidence="1 2">
    <name type="scientific">Homarus americanus</name>
    <name type="common">American lobster</name>
    <dbReference type="NCBI Taxonomy" id="6706"/>
    <lineage>
        <taxon>Eukaryota</taxon>
        <taxon>Metazoa</taxon>
        <taxon>Ecdysozoa</taxon>
        <taxon>Arthropoda</taxon>
        <taxon>Crustacea</taxon>
        <taxon>Multicrustacea</taxon>
        <taxon>Malacostraca</taxon>
        <taxon>Eumalacostraca</taxon>
        <taxon>Eucarida</taxon>
        <taxon>Decapoda</taxon>
        <taxon>Pleocyemata</taxon>
        <taxon>Astacidea</taxon>
        <taxon>Nephropoidea</taxon>
        <taxon>Nephropidae</taxon>
        <taxon>Homarus</taxon>
    </lineage>
</organism>
<keyword evidence="2" id="KW-1185">Reference proteome</keyword>
<accession>A0A8J5K634</accession>